<evidence type="ECO:0000256" key="6">
    <source>
        <dbReference type="SAM" id="Phobius"/>
    </source>
</evidence>
<feature type="transmembrane region" description="Helical" evidence="6">
    <location>
        <begin position="742"/>
        <end position="759"/>
    </location>
</feature>
<feature type="domain" description="ABC-2 type transporter transmembrane" evidence="7">
    <location>
        <begin position="64"/>
        <end position="198"/>
    </location>
</feature>
<evidence type="ECO:0000259" key="7">
    <source>
        <dbReference type="Pfam" id="PF12698"/>
    </source>
</evidence>
<accession>A0A2M9HGN1</accession>
<keyword evidence="2 6" id="KW-0812">Transmembrane</keyword>
<dbReference type="InterPro" id="IPR051328">
    <property type="entry name" value="T7SS_ABC-Transporter"/>
</dbReference>
<dbReference type="PANTHER" id="PTHR43077:SF10">
    <property type="entry name" value="TRANSPORT PERMEASE PROTEIN"/>
    <property type="match status" value="1"/>
</dbReference>
<dbReference type="GO" id="GO:0016020">
    <property type="term" value="C:membrane"/>
    <property type="evidence" value="ECO:0007669"/>
    <property type="project" value="UniProtKB-SubCell"/>
</dbReference>
<evidence type="ECO:0000256" key="3">
    <source>
        <dbReference type="ARBA" id="ARBA00022989"/>
    </source>
</evidence>
<dbReference type="InterPro" id="IPR017500">
    <property type="entry name" value="Phage_infect_YhgE_N"/>
</dbReference>
<keyword evidence="9" id="KW-1185">Reference proteome</keyword>
<feature type="domain" description="ABC-2 type transporter transmembrane" evidence="7">
    <location>
        <begin position="450"/>
        <end position="757"/>
    </location>
</feature>
<comment type="caution">
    <text evidence="8">The sequence shown here is derived from an EMBL/GenBank/DDBJ whole genome shotgun (WGS) entry which is preliminary data.</text>
</comment>
<feature type="transmembrane region" description="Helical" evidence="6">
    <location>
        <begin position="654"/>
        <end position="678"/>
    </location>
</feature>
<reference evidence="8 9" key="1">
    <citation type="submission" date="2017-10" db="EMBL/GenBank/DDBJ databases">
        <title>Draft genome sequences of strains TRE 1, TRE 9, TRE H and TRI 7, isolated from tamarins, belonging to four potential novel Bifidobacterium species.</title>
        <authorList>
            <person name="Mattarelli P."/>
            <person name="Modesto M."/>
            <person name="Puglisi E."/>
            <person name="Morelli L."/>
            <person name="Spezio C."/>
            <person name="Bonetti A."/>
            <person name="Sandri C."/>
        </authorList>
    </citation>
    <scope>NUCLEOTIDE SEQUENCE [LARGE SCALE GENOMIC DNA]</scope>
    <source>
        <strain evidence="9">TRI7</strain>
    </source>
</reference>
<keyword evidence="3 6" id="KW-1133">Transmembrane helix</keyword>
<feature type="compositionally biased region" description="Basic and acidic residues" evidence="5">
    <location>
        <begin position="24"/>
        <end position="35"/>
    </location>
</feature>
<evidence type="ECO:0000256" key="5">
    <source>
        <dbReference type="SAM" id="MobiDB-lite"/>
    </source>
</evidence>
<gene>
    <name evidence="8" type="ORF">CSQ87_02940</name>
</gene>
<feature type="region of interest" description="Disordered" evidence="5">
    <location>
        <begin position="1"/>
        <end position="38"/>
    </location>
</feature>
<name>A0A2M9HGN1_9BIFI</name>
<keyword evidence="4 6" id="KW-0472">Membrane</keyword>
<dbReference type="Pfam" id="PF12698">
    <property type="entry name" value="ABC2_membrane_3"/>
    <property type="match status" value="2"/>
</dbReference>
<dbReference type="PANTHER" id="PTHR43077">
    <property type="entry name" value="TRANSPORT PERMEASE YVFS-RELATED"/>
    <property type="match status" value="1"/>
</dbReference>
<organism evidence="8 9">
    <name type="scientific">Bifidobacterium simiarum</name>
    <dbReference type="NCBI Taxonomy" id="2045441"/>
    <lineage>
        <taxon>Bacteria</taxon>
        <taxon>Bacillati</taxon>
        <taxon>Actinomycetota</taxon>
        <taxon>Actinomycetes</taxon>
        <taxon>Bifidobacteriales</taxon>
        <taxon>Bifidobacteriaceae</taxon>
        <taxon>Bifidobacterium</taxon>
    </lineage>
</organism>
<dbReference type="GO" id="GO:0140359">
    <property type="term" value="F:ABC-type transporter activity"/>
    <property type="evidence" value="ECO:0007669"/>
    <property type="project" value="InterPro"/>
</dbReference>
<dbReference type="InterPro" id="IPR017501">
    <property type="entry name" value="Phage_infect_YhgE_C"/>
</dbReference>
<evidence type="ECO:0000256" key="1">
    <source>
        <dbReference type="ARBA" id="ARBA00004141"/>
    </source>
</evidence>
<evidence type="ECO:0000313" key="9">
    <source>
        <dbReference type="Proteomes" id="UP000231451"/>
    </source>
</evidence>
<evidence type="ECO:0000256" key="2">
    <source>
        <dbReference type="ARBA" id="ARBA00022692"/>
    </source>
</evidence>
<evidence type="ECO:0000313" key="8">
    <source>
        <dbReference type="EMBL" id="PJM75957.1"/>
    </source>
</evidence>
<dbReference type="AlphaFoldDB" id="A0A2M9HGN1"/>
<feature type="transmembrane region" description="Helical" evidence="6">
    <location>
        <begin position="580"/>
        <end position="599"/>
    </location>
</feature>
<protein>
    <submittedName>
        <fullName evidence="8">Phage infection protein</fullName>
    </submittedName>
</protein>
<dbReference type="InterPro" id="IPR013525">
    <property type="entry name" value="ABC2_TM"/>
</dbReference>
<feature type="transmembrane region" description="Helical" evidence="6">
    <location>
        <begin position="53"/>
        <end position="76"/>
    </location>
</feature>
<proteinExistence type="predicted"/>
<dbReference type="EMBL" id="PEBK01000002">
    <property type="protein sequence ID" value="PJM75957.1"/>
    <property type="molecule type" value="Genomic_DNA"/>
</dbReference>
<comment type="subcellular location">
    <subcellularLocation>
        <location evidence="1">Membrane</location>
        <topology evidence="1">Multi-pass membrane protein</topology>
    </subcellularLocation>
</comment>
<dbReference type="Gene3D" id="3.40.1710.10">
    <property type="entry name" value="abc type-2 transporter like domain"/>
    <property type="match status" value="1"/>
</dbReference>
<sequence>MTTTQHDQTGKDRTGQSQTKQGQTKHDQAKHDQPRHNHSHPIWRLFLGDMRRINGNVVSIIIVIGLIAIPSLFTWFNVAASWNPLNNTKNLTFAVASVDEGYKSDLVPLKVNVGDQVVSALRANGQLAWTFTSRDDAIDGTKSGKYYAAVVIPKSFSKDMMTFFDDDVTHAKLTYYTNEKKNALAPHVTGEGADEVAAEINQIFAKTLSDVALNIASSMSEYLDDADTKSRIASLNGHIEDLSGQLADAADTLGTYSELVDSADSLLSGSSKLLAQASGAAKEVGDDASGAKQSVGTITDAMKASSKSLAAALTSSANSYRAVGDEIDTVYDAVGTQSADSAKALRDQASAVNQQVQAYTTIRKNLATLAGQIAGLSGDTATSLGSTVASDSAAALNTAVSGLDSTITLQTKLRDQLNTAAAKIESGNATAQQDRAKISQLAEQAKNSVNGLSSDFTNDVKPKIDELSANVSTLATSLDANSGKLDEVTNDLTDGAASASGKMASVKRTLNDTATKLNDSANRIKATSRNIASALNSGDANALKKALGSDPEALSTSLASPVGITRKALFPVADFGSSLAPFYTFLPLWVGSLLMAVTLKTSVSHRIRKELGDPRPHQMYLGRFGVFAVLSLAQTTCVCLGNLLFLHVQAVHPWLYMLSGWLGGLVFNFMIYTLVVSFGNVGKAIGVLFLVVQISGSGGAYPLAVMPKFFSDISPFLPVTHAINAMRAATAGIYHNDYWKEIGMLLLFVLPTLLLGLVLRKPLVRFNTWYVAKVESTKLIS</sequence>
<dbReference type="NCBIfam" id="TIGR03061">
    <property type="entry name" value="pip_yhgE_Nterm"/>
    <property type="match status" value="1"/>
</dbReference>
<feature type="transmembrane region" description="Helical" evidence="6">
    <location>
        <begin position="620"/>
        <end position="648"/>
    </location>
</feature>
<feature type="transmembrane region" description="Helical" evidence="6">
    <location>
        <begin position="685"/>
        <end position="704"/>
    </location>
</feature>
<evidence type="ECO:0000256" key="4">
    <source>
        <dbReference type="ARBA" id="ARBA00023136"/>
    </source>
</evidence>
<dbReference type="NCBIfam" id="TIGR03062">
    <property type="entry name" value="pip_yhgE_Cterm"/>
    <property type="match status" value="1"/>
</dbReference>
<dbReference type="OrthoDB" id="9811483at2"/>
<dbReference type="Proteomes" id="UP000231451">
    <property type="component" value="Unassembled WGS sequence"/>
</dbReference>